<dbReference type="EMBL" id="ATNM01000114">
    <property type="protein sequence ID" value="EPR67752.1"/>
    <property type="molecule type" value="Genomic_DNA"/>
</dbReference>
<evidence type="ECO:0000313" key="3">
    <source>
        <dbReference type="Proteomes" id="UP000014974"/>
    </source>
</evidence>
<dbReference type="eggNOG" id="COG1957">
    <property type="taxonomic scope" value="Bacteria"/>
</dbReference>
<feature type="domain" description="Inosine/uridine-preferring nucleoside hydrolase" evidence="1">
    <location>
        <begin position="25"/>
        <end position="157"/>
    </location>
</feature>
<evidence type="ECO:0000313" key="2">
    <source>
        <dbReference type="EMBL" id="EPR67752.1"/>
    </source>
</evidence>
<dbReference type="RefSeq" id="WP_020890336.1">
    <property type="nucleotide sequence ID" value="NZ_ATNM01000114.1"/>
</dbReference>
<dbReference type="InterPro" id="IPR001910">
    <property type="entry name" value="Inosine/uridine_hydrolase_dom"/>
</dbReference>
<protein>
    <recommendedName>
        <fullName evidence="1">Inosine/uridine-preferring nucleoside hydrolase domain-containing protein</fullName>
    </recommendedName>
</protein>
<dbReference type="InterPro" id="IPR036452">
    <property type="entry name" value="Ribo_hydro-like"/>
</dbReference>
<reference evidence="2 3" key="1">
    <citation type="journal article" date="2013" name="Genome Announc.">
        <title>Draft Genome Sequence of Cyclobacterium qasimii Strain M12-11BT, Isolated from Arctic Marine Sediment.</title>
        <authorList>
            <person name="Shivaji S."/>
            <person name="Ara S."/>
            <person name="Singh A."/>
            <person name="Kumar Pinnaka A."/>
        </authorList>
    </citation>
    <scope>NUCLEOTIDE SEQUENCE [LARGE SCALE GENOMIC DNA]</scope>
    <source>
        <strain evidence="2 3">M12-11B</strain>
    </source>
</reference>
<dbReference type="STRING" id="641524.ADICYQ_3178"/>
<comment type="caution">
    <text evidence="2">The sequence shown here is derived from an EMBL/GenBank/DDBJ whole genome shotgun (WGS) entry which is preliminary data.</text>
</comment>
<dbReference type="SUPFAM" id="SSF53590">
    <property type="entry name" value="Nucleoside hydrolase"/>
    <property type="match status" value="1"/>
</dbReference>
<dbReference type="GO" id="GO:0016799">
    <property type="term" value="F:hydrolase activity, hydrolyzing N-glycosyl compounds"/>
    <property type="evidence" value="ECO:0007669"/>
    <property type="project" value="InterPro"/>
</dbReference>
<accession>S7VDZ7</accession>
<dbReference type="Pfam" id="PF01156">
    <property type="entry name" value="IU_nuc_hydro"/>
    <property type="match status" value="1"/>
</dbReference>
<gene>
    <name evidence="2" type="ORF">ADICYQ_3178</name>
</gene>
<evidence type="ECO:0000259" key="1">
    <source>
        <dbReference type="Pfam" id="PF01156"/>
    </source>
</evidence>
<name>S7VDZ7_9BACT</name>
<dbReference type="PANTHER" id="PTHR43264">
    <property type="match status" value="1"/>
</dbReference>
<dbReference type="Gene3D" id="3.90.245.10">
    <property type="entry name" value="Ribonucleoside hydrolase-like"/>
    <property type="match status" value="1"/>
</dbReference>
<organism evidence="2 3">
    <name type="scientific">Cyclobacterium qasimii M12-11B</name>
    <dbReference type="NCBI Taxonomy" id="641524"/>
    <lineage>
        <taxon>Bacteria</taxon>
        <taxon>Pseudomonadati</taxon>
        <taxon>Bacteroidota</taxon>
        <taxon>Cytophagia</taxon>
        <taxon>Cytophagales</taxon>
        <taxon>Cyclobacteriaceae</taxon>
        <taxon>Cyclobacterium</taxon>
    </lineage>
</organism>
<proteinExistence type="predicted"/>
<dbReference type="AlphaFoldDB" id="S7VDZ7"/>
<dbReference type="Proteomes" id="UP000014974">
    <property type="component" value="Unassembled WGS sequence"/>
</dbReference>
<sequence>MIHRIKILILLYFAITIPLKAQVPIILDADLDSDVDDVGALAMLHTLEDNQRINILGVVVTSDDIDAAACAAAINTYYGRPDIPIAVEKGVALRSFSKYTKTLATTFPHPLKEGRQPEDATQLYRRLLANSPDNSVIIISIGHLTNVRNLLESKPDDISPLDGKELIKKR</sequence>
<dbReference type="PANTHER" id="PTHR43264:SF1">
    <property type="entry name" value="INOSINE_URIDINE-PREFERRING NUCLEOSIDE HYDROLASE DOMAIN-CONTAINING PROTEIN"/>
    <property type="match status" value="1"/>
</dbReference>